<dbReference type="GO" id="GO:0003677">
    <property type="term" value="F:DNA binding"/>
    <property type="evidence" value="ECO:0007669"/>
    <property type="project" value="UniProtKB-KW"/>
</dbReference>
<reference evidence="5" key="2">
    <citation type="submission" date="2020-09" db="EMBL/GenBank/DDBJ databases">
        <authorList>
            <person name="Sun Q."/>
            <person name="Zhou Y."/>
        </authorList>
    </citation>
    <scope>NUCLEOTIDE SEQUENCE</scope>
    <source>
        <strain evidence="5">CGMCC 1.12987</strain>
    </source>
</reference>
<dbReference type="InterPro" id="IPR036390">
    <property type="entry name" value="WH_DNA-bd_sf"/>
</dbReference>
<dbReference type="SUPFAM" id="SSF100950">
    <property type="entry name" value="NagB/RpiA/CoA transferase-like"/>
    <property type="match status" value="1"/>
</dbReference>
<keyword evidence="6" id="KW-1185">Reference proteome</keyword>
<comment type="caution">
    <text evidence="5">The sequence shown here is derived from an EMBL/GenBank/DDBJ whole genome shotgun (WGS) entry which is preliminary data.</text>
</comment>
<feature type="domain" description="HTH deoR-type" evidence="4">
    <location>
        <begin position="9"/>
        <end position="64"/>
    </location>
</feature>
<dbReference type="SUPFAM" id="SSF46785">
    <property type="entry name" value="Winged helix' DNA-binding domain"/>
    <property type="match status" value="1"/>
</dbReference>
<name>A0A917G418_9BACL</name>
<dbReference type="PROSITE" id="PS51000">
    <property type="entry name" value="HTH_DEOR_2"/>
    <property type="match status" value="1"/>
</dbReference>
<dbReference type="SMART" id="SM00420">
    <property type="entry name" value="HTH_DEOR"/>
    <property type="match status" value="1"/>
</dbReference>
<dbReference type="Gene3D" id="3.40.50.1360">
    <property type="match status" value="1"/>
</dbReference>
<dbReference type="InterPro" id="IPR037171">
    <property type="entry name" value="NagB/RpiA_transferase-like"/>
</dbReference>
<dbReference type="EMBL" id="BMGR01000016">
    <property type="protein sequence ID" value="GGG20807.1"/>
    <property type="molecule type" value="Genomic_DNA"/>
</dbReference>
<dbReference type="Proteomes" id="UP000644756">
    <property type="component" value="Unassembled WGS sequence"/>
</dbReference>
<evidence type="ECO:0000313" key="6">
    <source>
        <dbReference type="Proteomes" id="UP000644756"/>
    </source>
</evidence>
<dbReference type="RefSeq" id="WP_188533027.1">
    <property type="nucleotide sequence ID" value="NZ_BMGR01000016.1"/>
</dbReference>
<organism evidence="5 6">
    <name type="scientific">Paenibacillus abyssi</name>
    <dbReference type="NCBI Taxonomy" id="1340531"/>
    <lineage>
        <taxon>Bacteria</taxon>
        <taxon>Bacillati</taxon>
        <taxon>Bacillota</taxon>
        <taxon>Bacilli</taxon>
        <taxon>Bacillales</taxon>
        <taxon>Paenibacillaceae</taxon>
        <taxon>Paenibacillus</taxon>
    </lineage>
</organism>
<dbReference type="Pfam" id="PF08220">
    <property type="entry name" value="HTH_DeoR"/>
    <property type="match status" value="1"/>
</dbReference>
<dbReference type="PANTHER" id="PTHR30363:SF44">
    <property type="entry name" value="AGA OPERON TRANSCRIPTIONAL REPRESSOR-RELATED"/>
    <property type="match status" value="1"/>
</dbReference>
<dbReference type="PANTHER" id="PTHR30363">
    <property type="entry name" value="HTH-TYPE TRANSCRIPTIONAL REGULATOR SRLR-RELATED"/>
    <property type="match status" value="1"/>
</dbReference>
<evidence type="ECO:0000256" key="3">
    <source>
        <dbReference type="ARBA" id="ARBA00023163"/>
    </source>
</evidence>
<dbReference type="SMART" id="SM01134">
    <property type="entry name" value="DeoRC"/>
    <property type="match status" value="1"/>
</dbReference>
<dbReference type="PROSITE" id="PS00894">
    <property type="entry name" value="HTH_DEOR_1"/>
    <property type="match status" value="1"/>
</dbReference>
<evidence type="ECO:0000256" key="1">
    <source>
        <dbReference type="ARBA" id="ARBA00023015"/>
    </source>
</evidence>
<dbReference type="AlphaFoldDB" id="A0A917G418"/>
<dbReference type="InterPro" id="IPR050313">
    <property type="entry name" value="Carb_Metab_HTH_regulators"/>
</dbReference>
<dbReference type="InterPro" id="IPR018356">
    <property type="entry name" value="Tscrpt_reg_HTH_DeoR_CS"/>
</dbReference>
<evidence type="ECO:0000259" key="4">
    <source>
        <dbReference type="PROSITE" id="PS51000"/>
    </source>
</evidence>
<keyword evidence="1" id="KW-0805">Transcription regulation</keyword>
<protein>
    <submittedName>
        <fullName evidence="5">GntR family transcriptional regulator</fullName>
    </submittedName>
</protein>
<dbReference type="Pfam" id="PF00455">
    <property type="entry name" value="DeoRC"/>
    <property type="match status" value="1"/>
</dbReference>
<accession>A0A917G418</accession>
<dbReference type="GO" id="GO:0003700">
    <property type="term" value="F:DNA-binding transcription factor activity"/>
    <property type="evidence" value="ECO:0007669"/>
    <property type="project" value="InterPro"/>
</dbReference>
<proteinExistence type="predicted"/>
<keyword evidence="3" id="KW-0804">Transcription</keyword>
<keyword evidence="2" id="KW-0238">DNA-binding</keyword>
<dbReference type="InterPro" id="IPR001034">
    <property type="entry name" value="DeoR_HTH"/>
</dbReference>
<evidence type="ECO:0000256" key="2">
    <source>
        <dbReference type="ARBA" id="ARBA00023125"/>
    </source>
</evidence>
<gene>
    <name evidence="5" type="ORF">GCM10010916_41910</name>
</gene>
<reference evidence="5" key="1">
    <citation type="journal article" date="2014" name="Int. J. Syst. Evol. Microbiol.">
        <title>Complete genome sequence of Corynebacterium casei LMG S-19264T (=DSM 44701T), isolated from a smear-ripened cheese.</title>
        <authorList>
            <consortium name="US DOE Joint Genome Institute (JGI-PGF)"/>
            <person name="Walter F."/>
            <person name="Albersmeier A."/>
            <person name="Kalinowski J."/>
            <person name="Ruckert C."/>
        </authorList>
    </citation>
    <scope>NUCLEOTIDE SEQUENCE</scope>
    <source>
        <strain evidence="5">CGMCC 1.12987</strain>
    </source>
</reference>
<dbReference type="InterPro" id="IPR036388">
    <property type="entry name" value="WH-like_DNA-bd_sf"/>
</dbReference>
<dbReference type="InterPro" id="IPR014036">
    <property type="entry name" value="DeoR-like_C"/>
</dbReference>
<sequence>MSDINLSKGQRRREQLMMLLKQQGRITIQEIVDRFGCSEATARRDLEAMERTEPIIRTIGGAMYGGGMSAVRDVTFAEKTGISYLEKERIALKAASLIEEGDVIGLSGGTTNYLLAKLIRDRKGITVVTNAVNIAMELAGSDIQVLVTGGIMRHNSFELCGPLAEGMVGNLHIGKMFIGVDGVSADSGITTYSEQEAQIAKALISRSRASYAVFDHTKVGKTSLFSIAALEQLQAFITDEPLPDELKLAAEVYHIEVHIAKN</sequence>
<dbReference type="Gene3D" id="1.10.10.10">
    <property type="entry name" value="Winged helix-like DNA-binding domain superfamily/Winged helix DNA-binding domain"/>
    <property type="match status" value="1"/>
</dbReference>
<evidence type="ECO:0000313" key="5">
    <source>
        <dbReference type="EMBL" id="GGG20807.1"/>
    </source>
</evidence>